<dbReference type="Proteomes" id="UP001600064">
    <property type="component" value="Unassembled WGS sequence"/>
</dbReference>
<comment type="subunit">
    <text evidence="6">Supercomplex made of cofactors A to E. Cofactors A and D function by capturing and stabilizing tubulin in a quasi-native conformation. Cofactor E binds to the cofactor D-tubulin complex; interaction with cofactor C then causes the release of tubulin polypeptides that are committed to the native state.</text>
</comment>
<dbReference type="Pfam" id="PF07986">
    <property type="entry name" value="TBCC"/>
    <property type="match status" value="1"/>
</dbReference>
<comment type="subcellular location">
    <subcellularLocation>
        <location evidence="1">Cytoplasm</location>
    </subcellularLocation>
</comment>
<keyword evidence="3" id="KW-0963">Cytoplasm</keyword>
<dbReference type="PANTHER" id="PTHR15139:SF0">
    <property type="entry name" value="TUBULIN-SPECIFIC CHAPERONE C"/>
    <property type="match status" value="1"/>
</dbReference>
<comment type="similarity">
    <text evidence="2">Belongs to the TBCC family.</text>
</comment>
<name>A0ABR4DDC0_9PEZI</name>
<protein>
    <recommendedName>
        <fullName evidence="8">C-CAP/cofactor C-like domain-containing protein</fullName>
    </recommendedName>
</protein>
<keyword evidence="5" id="KW-0143">Chaperone</keyword>
<dbReference type="SMART" id="SM00673">
    <property type="entry name" value="CARP"/>
    <property type="match status" value="1"/>
</dbReference>
<dbReference type="PROSITE" id="PS51329">
    <property type="entry name" value="C_CAP_COFACTOR_C"/>
    <property type="match status" value="1"/>
</dbReference>
<dbReference type="Gene3D" id="2.160.20.70">
    <property type="match status" value="1"/>
</dbReference>
<gene>
    <name evidence="9" type="ORF">VTJ83DRAFT_3182</name>
</gene>
<dbReference type="InterPro" id="IPR012945">
    <property type="entry name" value="Tubulin-bd_cofactor_C_dom"/>
</dbReference>
<dbReference type="EMBL" id="JAZGUE010000003">
    <property type="protein sequence ID" value="KAL2268336.1"/>
    <property type="molecule type" value="Genomic_DNA"/>
</dbReference>
<evidence type="ECO:0000256" key="7">
    <source>
        <dbReference type="SAM" id="MobiDB-lite"/>
    </source>
</evidence>
<reference evidence="9 10" key="1">
    <citation type="journal article" date="2024" name="Commun. Biol.">
        <title>Comparative genomic analysis of thermophilic fungi reveals convergent evolutionary adaptations and gene losses.</title>
        <authorList>
            <person name="Steindorff A.S."/>
            <person name="Aguilar-Pontes M.V."/>
            <person name="Robinson A.J."/>
            <person name="Andreopoulos B."/>
            <person name="LaButti K."/>
            <person name="Kuo A."/>
            <person name="Mondo S."/>
            <person name="Riley R."/>
            <person name="Otillar R."/>
            <person name="Haridas S."/>
            <person name="Lipzen A."/>
            <person name="Grimwood J."/>
            <person name="Schmutz J."/>
            <person name="Clum A."/>
            <person name="Reid I.D."/>
            <person name="Moisan M.C."/>
            <person name="Butler G."/>
            <person name="Nguyen T.T.M."/>
            <person name="Dewar K."/>
            <person name="Conant G."/>
            <person name="Drula E."/>
            <person name="Henrissat B."/>
            <person name="Hansel C."/>
            <person name="Singer S."/>
            <person name="Hutchinson M.I."/>
            <person name="de Vries R.P."/>
            <person name="Natvig D.O."/>
            <person name="Powell A.J."/>
            <person name="Tsang A."/>
            <person name="Grigoriev I.V."/>
        </authorList>
    </citation>
    <scope>NUCLEOTIDE SEQUENCE [LARGE SCALE GENOMIC DNA]</scope>
    <source>
        <strain evidence="9 10">ATCC 22073</strain>
    </source>
</reference>
<dbReference type="InterPro" id="IPR017901">
    <property type="entry name" value="C-CAP_CF_C-like"/>
</dbReference>
<keyword evidence="4" id="KW-0007">Acetylation</keyword>
<dbReference type="PANTHER" id="PTHR15139">
    <property type="entry name" value="TUBULIN FOLDING COFACTOR C"/>
    <property type="match status" value="1"/>
</dbReference>
<feature type="domain" description="C-CAP/cofactor C-like" evidence="8">
    <location>
        <begin position="205"/>
        <end position="325"/>
    </location>
</feature>
<evidence type="ECO:0000256" key="4">
    <source>
        <dbReference type="ARBA" id="ARBA00022990"/>
    </source>
</evidence>
<evidence type="ECO:0000256" key="2">
    <source>
        <dbReference type="ARBA" id="ARBA00008848"/>
    </source>
</evidence>
<dbReference type="GeneID" id="98124176"/>
<evidence type="ECO:0000256" key="3">
    <source>
        <dbReference type="ARBA" id="ARBA00022490"/>
    </source>
</evidence>
<evidence type="ECO:0000259" key="8">
    <source>
        <dbReference type="PROSITE" id="PS51329"/>
    </source>
</evidence>
<evidence type="ECO:0000256" key="6">
    <source>
        <dbReference type="ARBA" id="ARBA00026055"/>
    </source>
</evidence>
<dbReference type="InterPro" id="IPR027684">
    <property type="entry name" value="TBCC"/>
</dbReference>
<dbReference type="InterPro" id="IPR031925">
    <property type="entry name" value="TBCC_N"/>
</dbReference>
<evidence type="ECO:0000256" key="1">
    <source>
        <dbReference type="ARBA" id="ARBA00004496"/>
    </source>
</evidence>
<evidence type="ECO:0000256" key="5">
    <source>
        <dbReference type="ARBA" id="ARBA00023186"/>
    </source>
</evidence>
<feature type="region of interest" description="Disordered" evidence="7">
    <location>
        <begin position="97"/>
        <end position="147"/>
    </location>
</feature>
<dbReference type="RefSeq" id="XP_070867060.1">
    <property type="nucleotide sequence ID" value="XM_071009532.1"/>
</dbReference>
<dbReference type="InterPro" id="IPR038397">
    <property type="entry name" value="TBCC_N_sf"/>
</dbReference>
<evidence type="ECO:0000313" key="9">
    <source>
        <dbReference type="EMBL" id="KAL2268336.1"/>
    </source>
</evidence>
<proteinExistence type="inferred from homology"/>
<sequence length="375" mass="39865">MTSEDPKDRFYRQFKISVASIEEQISSLPSFSSVGGERQYAVEHVLSSISRLSNDVADASAFLPAYDQRTYSDKVKELRDEVAKAQAQFTPKARFQFKRRPTDGAGAGAGTSAGARLDSRRPNPVGRVDAAAPPAEPKARDTLGSLPTAATGTAGVVAKNYNAEIASGSGVRKPSFSAARDIALSDHQRMHITLPVSAARATSAGTLTNLDRCVVDMSAPTTSGSAHGAPFASLALKDIAGSVIVAGHVDGPVHVTNVRDSAIMVAARQVRIHDCDNVVFYLHCASRPIIEGCKGVRFGKTPEGYLTEQEKKTPNLYDQVDDFKWLKATESPNWSLLPEPEAIPESVWKKALAPGPGVVIEDTLHALGVGKSSGA</sequence>
<accession>A0ABR4DDC0</accession>
<dbReference type="Gene3D" id="1.20.58.1250">
    <property type="entry name" value="Tubulin Binding Cofactor C, N-terminal domain"/>
    <property type="match status" value="1"/>
</dbReference>
<evidence type="ECO:0000313" key="10">
    <source>
        <dbReference type="Proteomes" id="UP001600064"/>
    </source>
</evidence>
<dbReference type="InterPro" id="IPR006599">
    <property type="entry name" value="CARP_motif"/>
</dbReference>
<comment type="caution">
    <text evidence="9">The sequence shown here is derived from an EMBL/GenBank/DDBJ whole genome shotgun (WGS) entry which is preliminary data.</text>
</comment>
<dbReference type="InterPro" id="IPR016098">
    <property type="entry name" value="CAP/MinC_C"/>
</dbReference>
<keyword evidence="10" id="KW-1185">Reference proteome</keyword>
<dbReference type="Pfam" id="PF16752">
    <property type="entry name" value="TBCC_N"/>
    <property type="match status" value="1"/>
</dbReference>
<organism evidence="9 10">
    <name type="scientific">Remersonia thermophila</name>
    <dbReference type="NCBI Taxonomy" id="72144"/>
    <lineage>
        <taxon>Eukaryota</taxon>
        <taxon>Fungi</taxon>
        <taxon>Dikarya</taxon>
        <taxon>Ascomycota</taxon>
        <taxon>Pezizomycotina</taxon>
        <taxon>Sordariomycetes</taxon>
        <taxon>Sordariomycetidae</taxon>
        <taxon>Sordariales</taxon>
        <taxon>Sordariales incertae sedis</taxon>
        <taxon>Remersonia</taxon>
    </lineage>
</organism>